<dbReference type="Proteomes" id="UP000478052">
    <property type="component" value="Unassembled WGS sequence"/>
</dbReference>
<sequence>WLEYSISKDLAFCFCCRHFGLGNNCQDTFTDKGFQNWRKTNEKLKLHSTRKYHITSKSKYESFKSSKLQGSVVSQLSDGYIKQIQENRYYFTQLIEILLYLSGQGMAFRGHSEEETSLNQGNFKEACKLLAKFDQKFSNKYDCSTNYSSWLIQNQLLVFVLKMSDKTLFLMSFKGQLLSICVRYTVGLEIHERFLGFLEVSRGHDADFLTTEILKFLQKSELSHLNIIAQSHDGAAVMSGHLGVQAKIKEKYPTAVFTHCMAHRLNLVVVDMCKYITSARSLFNALESIHIYF</sequence>
<evidence type="ECO:0000313" key="1">
    <source>
        <dbReference type="EMBL" id="KAF0686908.1"/>
    </source>
</evidence>
<name>A0A6G0VI88_APHCR</name>
<dbReference type="EMBL" id="VUJU01016874">
    <property type="protein sequence ID" value="KAF0686908.1"/>
    <property type="molecule type" value="Genomic_DNA"/>
</dbReference>
<comment type="caution">
    <text evidence="1">The sequence shown here is derived from an EMBL/GenBank/DDBJ whole genome shotgun (WGS) entry which is preliminary data.</text>
</comment>
<keyword evidence="2" id="KW-1185">Reference proteome</keyword>
<protein>
    <submittedName>
        <fullName evidence="1">Uncharacterized protein</fullName>
    </submittedName>
</protein>
<reference evidence="1 2" key="1">
    <citation type="submission" date="2019-08" db="EMBL/GenBank/DDBJ databases">
        <title>Whole genome of Aphis craccivora.</title>
        <authorList>
            <person name="Voronova N.V."/>
            <person name="Shulinski R.S."/>
            <person name="Bandarenka Y.V."/>
            <person name="Zhorov D.G."/>
            <person name="Warner D."/>
        </authorList>
    </citation>
    <scope>NUCLEOTIDE SEQUENCE [LARGE SCALE GENOMIC DNA]</scope>
    <source>
        <strain evidence="1">180601</strain>
        <tissue evidence="1">Whole Body</tissue>
    </source>
</reference>
<dbReference type="AlphaFoldDB" id="A0A6G0VI88"/>
<gene>
    <name evidence="1" type="ORF">FWK35_00033965</name>
</gene>
<accession>A0A6G0VI88</accession>
<proteinExistence type="predicted"/>
<evidence type="ECO:0000313" key="2">
    <source>
        <dbReference type="Proteomes" id="UP000478052"/>
    </source>
</evidence>
<dbReference type="PANTHER" id="PTHR45749">
    <property type="match status" value="1"/>
</dbReference>
<organism evidence="1 2">
    <name type="scientific">Aphis craccivora</name>
    <name type="common">Cowpea aphid</name>
    <dbReference type="NCBI Taxonomy" id="307492"/>
    <lineage>
        <taxon>Eukaryota</taxon>
        <taxon>Metazoa</taxon>
        <taxon>Ecdysozoa</taxon>
        <taxon>Arthropoda</taxon>
        <taxon>Hexapoda</taxon>
        <taxon>Insecta</taxon>
        <taxon>Pterygota</taxon>
        <taxon>Neoptera</taxon>
        <taxon>Paraneoptera</taxon>
        <taxon>Hemiptera</taxon>
        <taxon>Sternorrhyncha</taxon>
        <taxon>Aphidomorpha</taxon>
        <taxon>Aphidoidea</taxon>
        <taxon>Aphididae</taxon>
        <taxon>Aphidini</taxon>
        <taxon>Aphis</taxon>
        <taxon>Aphis</taxon>
    </lineage>
</organism>
<dbReference type="OrthoDB" id="6619846at2759"/>
<feature type="non-terminal residue" evidence="1">
    <location>
        <position position="293"/>
    </location>
</feature>
<dbReference type="PANTHER" id="PTHR45749:SF37">
    <property type="entry name" value="OS05G0311600 PROTEIN"/>
    <property type="match status" value="1"/>
</dbReference>
<feature type="non-terminal residue" evidence="1">
    <location>
        <position position="1"/>
    </location>
</feature>